<proteinExistence type="predicted"/>
<dbReference type="PANTHER" id="PTHR41259">
    <property type="entry name" value="DOUBLE-STRAND BREAK REPAIR RAD50 ATPASE, PUTATIVE-RELATED"/>
    <property type="match status" value="1"/>
</dbReference>
<gene>
    <name evidence="3" type="ORF">UFOPK1722_01411</name>
</gene>
<dbReference type="SUPFAM" id="SSF52540">
    <property type="entry name" value="P-loop containing nucleoside triphosphate hydrolases"/>
    <property type="match status" value="1"/>
</dbReference>
<feature type="region of interest" description="Disordered" evidence="2">
    <location>
        <begin position="410"/>
        <end position="434"/>
    </location>
</feature>
<evidence type="ECO:0000256" key="2">
    <source>
        <dbReference type="SAM" id="MobiDB-lite"/>
    </source>
</evidence>
<feature type="compositionally biased region" description="Low complexity" evidence="2">
    <location>
        <begin position="424"/>
        <end position="434"/>
    </location>
</feature>
<evidence type="ECO:0000313" key="3">
    <source>
        <dbReference type="EMBL" id="CAB4586872.1"/>
    </source>
</evidence>
<dbReference type="AlphaFoldDB" id="A0A6J6FDD5"/>
<dbReference type="PANTHER" id="PTHR41259:SF1">
    <property type="entry name" value="DOUBLE-STRAND BREAK REPAIR RAD50 ATPASE, PUTATIVE-RELATED"/>
    <property type="match status" value="1"/>
</dbReference>
<name>A0A6J6FDD5_9ZZZZ</name>
<sequence length="908" mass="97587">MKRLTISEVRDLSFGRHSGRTFEGLDHDFVVVHGSNESGKSTLAEFLTWAIGGPWRAFANNTEAFRGGGDGKLGGRLIGTFGVDPVDLHAGFELLKSGTPRDKRSGFVGATEVDGEAFQRFLGGIDPNDYELMYRCYGATLGDIGSGGSFENLFARFAMGGTSGVRNPREALKGLREASGKAERLVKSLTTEINAIEKEIKEARTNPDVVARLVAERDQISGRITELDTELAVNASREGLLSRVLKGHDHHVQLDRAQAALADTPAISASWSIVVDNVVEITDLAGRITSAAHEVEQSRTQFGSAAAAAGMDVSLLEGRTLRAPERLQITDATSALLKAREDAGNARARLSDIEGQRTATETSAGNLARTAGLDDADLARLDAIETQLPDLVNRAVRWSEDTNRAIDAEAQVVGETERRKSANGAPTPSATTTGPDPKLVALAVLLVAGASFFHWGAAVVVALGAAAYFVFGRAGTSAATSDRAPVADSTTLANLQGRATEHRESAQNHRRLLDESLGVLARHVTSVDLAQKQLQQLIELAARRRTLRELDDQAATLARRVTDLEPDVAEAEAVVRGLLEPRGISVGLVNTAFEKWLTKYEAAVMASASLTTANDALTALRDRMSELTAPVASEIDGLTPAAIVARVNEAKEVASRRRAAEDAVRQAEAQVRGADLDSPEVREIMSTYQDSAELRVQLEIAQSRAQAIRVERDASNTRLGEIRVEIDGLEGTEVLPGLLLQKGNLEDAKEEAKARHETLATAHELLGAAIDEHERDNQDPVVARASDLVAEVVPGWGTVIKRRDEAGKLLIERVGSDGRVGDHAISDGGRALLYLAIRLAFAQQDASRRQIALPIICDDPLIHFDDVRQQAAVQLLKSVSAEHQVVLFTCERDTRDYAASLGANVIEM</sequence>
<accession>A0A6J6FDD5</accession>
<reference evidence="3" key="1">
    <citation type="submission" date="2020-05" db="EMBL/GenBank/DDBJ databases">
        <authorList>
            <person name="Chiriac C."/>
            <person name="Salcher M."/>
            <person name="Ghai R."/>
            <person name="Kavagutti S V."/>
        </authorList>
    </citation>
    <scope>NUCLEOTIDE SEQUENCE</scope>
</reference>
<feature type="coiled-coil region" evidence="1">
    <location>
        <begin position="179"/>
        <end position="206"/>
    </location>
</feature>
<dbReference type="Gene3D" id="3.40.50.300">
    <property type="entry name" value="P-loop containing nucleotide triphosphate hydrolases"/>
    <property type="match status" value="2"/>
</dbReference>
<protein>
    <submittedName>
        <fullName evidence="3">Unannotated protein</fullName>
    </submittedName>
</protein>
<keyword evidence="1" id="KW-0175">Coiled coil</keyword>
<evidence type="ECO:0000256" key="1">
    <source>
        <dbReference type="SAM" id="Coils"/>
    </source>
</evidence>
<feature type="coiled-coil region" evidence="1">
    <location>
        <begin position="650"/>
        <end position="677"/>
    </location>
</feature>
<dbReference type="EMBL" id="CAEZTS010000138">
    <property type="protein sequence ID" value="CAB4586872.1"/>
    <property type="molecule type" value="Genomic_DNA"/>
</dbReference>
<organism evidence="3">
    <name type="scientific">freshwater metagenome</name>
    <dbReference type="NCBI Taxonomy" id="449393"/>
    <lineage>
        <taxon>unclassified sequences</taxon>
        <taxon>metagenomes</taxon>
        <taxon>ecological metagenomes</taxon>
    </lineage>
</organism>
<dbReference type="InterPro" id="IPR027417">
    <property type="entry name" value="P-loop_NTPase"/>
</dbReference>